<protein>
    <submittedName>
        <fullName evidence="3">Uncharacterized protein</fullName>
    </submittedName>
</protein>
<dbReference type="AlphaFoldDB" id="A0A077ZMS7"/>
<reference evidence="3 4" key="1">
    <citation type="submission" date="2014-06" db="EMBL/GenBank/DDBJ databases">
        <authorList>
            <person name="Swart Estienne"/>
        </authorList>
    </citation>
    <scope>NUCLEOTIDE SEQUENCE [LARGE SCALE GENOMIC DNA]</scope>
    <source>
        <strain evidence="3 4">130c</strain>
    </source>
</reference>
<dbReference type="EMBL" id="CCKQ01000210">
    <property type="protein sequence ID" value="CDW71272.1"/>
    <property type="molecule type" value="Genomic_DNA"/>
</dbReference>
<keyword evidence="1" id="KW-0175">Coiled coil</keyword>
<gene>
    <name evidence="3" type="primary">Contig18950.g20099</name>
    <name evidence="3" type="ORF">STYLEM_213</name>
</gene>
<accession>A0A077ZMS7</accession>
<evidence type="ECO:0000256" key="2">
    <source>
        <dbReference type="SAM" id="MobiDB-lite"/>
    </source>
</evidence>
<proteinExistence type="predicted"/>
<dbReference type="InParanoid" id="A0A077ZMS7"/>
<name>A0A077ZMS7_STYLE</name>
<feature type="compositionally biased region" description="Basic and acidic residues" evidence="2">
    <location>
        <begin position="148"/>
        <end position="158"/>
    </location>
</feature>
<dbReference type="OrthoDB" id="324587at2759"/>
<evidence type="ECO:0000256" key="1">
    <source>
        <dbReference type="SAM" id="Coils"/>
    </source>
</evidence>
<evidence type="ECO:0000313" key="4">
    <source>
        <dbReference type="Proteomes" id="UP000039865"/>
    </source>
</evidence>
<keyword evidence="4" id="KW-1185">Reference proteome</keyword>
<sequence length="426" mass="49409">MPHEEDQLDEPSNILIGDENSLSDDQINESLFNRYDQMFNIYNQFGSRFQETAHYIGLLIKKNMNLNQKVEDLEDESHQLKEQLKQQETSYENLLQSLTEKDKVIEDLLGENTSFKLQIEQLMAPRRQGQAQQSILQFGQRDILKEREEARKQQEQDQQKQNSIKLSNNKKDQVQLQIPNKQLNQKQINSNSKPQLKLEQQLQRFGGTYESFFEIEQNPIDKQQSIDDSSSLRDLFSMRNTKKRSSPSKDPNENSIIEDQWITNKRKQRKSYEEESQIADKFQKLSQAFFNPNPKINPNAFDSAMNNNIGSVMQSRKRDSIGASSVYQFVEDSGSTSSLINAGIKFDAKQAQESLKQVQQNYNNNQKAKHEKKFDIKVIEQVSDSFVEDFFTVKHEKKQNLRSNASNTTTSANSNKQNQKSGAKKK</sequence>
<feature type="region of interest" description="Disordered" evidence="2">
    <location>
        <begin position="237"/>
        <end position="260"/>
    </location>
</feature>
<dbReference type="Proteomes" id="UP000039865">
    <property type="component" value="Unassembled WGS sequence"/>
</dbReference>
<evidence type="ECO:0000313" key="3">
    <source>
        <dbReference type="EMBL" id="CDW71272.1"/>
    </source>
</evidence>
<feature type="compositionally biased region" description="Low complexity" evidence="2">
    <location>
        <begin position="403"/>
        <end position="415"/>
    </location>
</feature>
<feature type="region of interest" description="Disordered" evidence="2">
    <location>
        <begin position="397"/>
        <end position="426"/>
    </location>
</feature>
<feature type="region of interest" description="Disordered" evidence="2">
    <location>
        <begin position="148"/>
        <end position="172"/>
    </location>
</feature>
<feature type="compositionally biased region" description="Polar residues" evidence="2">
    <location>
        <begin position="416"/>
        <end position="426"/>
    </location>
</feature>
<feature type="region of interest" description="Disordered" evidence="2">
    <location>
        <begin position="1"/>
        <end position="20"/>
    </location>
</feature>
<organism evidence="3 4">
    <name type="scientific">Stylonychia lemnae</name>
    <name type="common">Ciliate</name>
    <dbReference type="NCBI Taxonomy" id="5949"/>
    <lineage>
        <taxon>Eukaryota</taxon>
        <taxon>Sar</taxon>
        <taxon>Alveolata</taxon>
        <taxon>Ciliophora</taxon>
        <taxon>Intramacronucleata</taxon>
        <taxon>Spirotrichea</taxon>
        <taxon>Stichotrichia</taxon>
        <taxon>Sporadotrichida</taxon>
        <taxon>Oxytrichidae</taxon>
        <taxon>Stylonychinae</taxon>
        <taxon>Stylonychia</taxon>
    </lineage>
</organism>
<feature type="coiled-coil region" evidence="1">
    <location>
        <begin position="56"/>
        <end position="101"/>
    </location>
</feature>